<feature type="transmembrane region" description="Helical" evidence="2">
    <location>
        <begin position="7"/>
        <end position="26"/>
    </location>
</feature>
<evidence type="ECO:0000256" key="2">
    <source>
        <dbReference type="SAM" id="Phobius"/>
    </source>
</evidence>
<feature type="compositionally biased region" description="Basic and acidic residues" evidence="1">
    <location>
        <begin position="184"/>
        <end position="193"/>
    </location>
</feature>
<feature type="compositionally biased region" description="Polar residues" evidence="1">
    <location>
        <begin position="550"/>
        <end position="569"/>
    </location>
</feature>
<keyword evidence="2" id="KW-0812">Transmembrane</keyword>
<proteinExistence type="predicted"/>
<keyword evidence="2" id="KW-0472">Membrane</keyword>
<feature type="region of interest" description="Disordered" evidence="1">
    <location>
        <begin position="418"/>
        <end position="643"/>
    </location>
</feature>
<sequence>MACDLLALLKSCELLLCLILFAYRVWTEWETLQVFYALEKQSREWPMANNFVRDRRNAIFTETTLGAYTLVCAGLLIGHLTGELNNARITESFLLVLGTLLFLLIGGIFLTNVDSVPYQLVSNNIILGVLAILTAILFLLDIGLQRKQTGEQVQNFKKPPAKLQKPMVSAPKAPVEKSSAPTAEKIDEVDNKNKQKKSVMGELRSSLKKRSERSGNPNAATEQAAEFNERERHQNEMQMNSSRDDTLPQVGRRNMENRGFSPTPERHQIKYSEVDNHRRELDPDEFQKSFPKVERHSNGHLKNSDHHPRDERYYSDDEERHRRSTMVLEPHDDNRYDYERKERDLPRGNGYLKQHETSRNEDQRFIEHYRDHDMSKEYARPFGKERRHSIDYIQKDEEAHRELMRRADRMRRDDDYFRRSEKARRSHIERMPYDEESPRFQRRRDEYSSYRDRPYRFGEDLSKPLYHDGDRWEGYKGYPTNDNSNYKERSPTEKHTNKPHRVNDENDSAMPPKHTVEVEMDDHFYKPKELHPPVEGRRSNEGDKRFEGDTNLQVSKVTSTKNGNHTGSSDDGDLIPQIPSVSFLLSERGRKVMPSLSTSPVERVSTPKYYFADPSSPGYVKQQASNWPAPSPVSNKPGGHSPT</sequence>
<feature type="compositionally biased region" description="Basic and acidic residues" evidence="1">
    <location>
        <begin position="514"/>
        <end position="548"/>
    </location>
</feature>
<feature type="transmembrane region" description="Helical" evidence="2">
    <location>
        <begin position="65"/>
        <end position="81"/>
    </location>
</feature>
<dbReference type="EMBL" id="QKKF02000897">
    <property type="protein sequence ID" value="RZF48904.1"/>
    <property type="molecule type" value="Genomic_DNA"/>
</dbReference>
<feature type="compositionally biased region" description="Basic and acidic residues" evidence="1">
    <location>
        <begin position="426"/>
        <end position="474"/>
    </location>
</feature>
<feature type="transmembrane region" description="Helical" evidence="2">
    <location>
        <begin position="125"/>
        <end position="144"/>
    </location>
</feature>
<reference evidence="3 4" key="1">
    <citation type="journal article" date="2017" name="Gigascience">
        <title>Genome sequence of the small brown planthopper, Laodelphax striatellus.</title>
        <authorList>
            <person name="Zhu J."/>
            <person name="Jiang F."/>
            <person name="Wang X."/>
            <person name="Yang P."/>
            <person name="Bao Y."/>
            <person name="Zhao W."/>
            <person name="Wang W."/>
            <person name="Lu H."/>
            <person name="Wang Q."/>
            <person name="Cui N."/>
            <person name="Li J."/>
            <person name="Chen X."/>
            <person name="Luo L."/>
            <person name="Yu J."/>
            <person name="Kang L."/>
            <person name="Cui F."/>
        </authorList>
    </citation>
    <scope>NUCLEOTIDE SEQUENCE [LARGE SCALE GENOMIC DNA]</scope>
    <source>
        <strain evidence="3">Lst14</strain>
    </source>
</reference>
<feature type="region of interest" description="Disordered" evidence="1">
    <location>
        <begin position="151"/>
        <end position="362"/>
    </location>
</feature>
<feature type="transmembrane region" description="Helical" evidence="2">
    <location>
        <begin position="93"/>
        <end position="113"/>
    </location>
</feature>
<feature type="compositionally biased region" description="Basic and acidic residues" evidence="1">
    <location>
        <begin position="353"/>
        <end position="362"/>
    </location>
</feature>
<keyword evidence="2" id="KW-1133">Transmembrane helix</keyword>
<feature type="compositionally biased region" description="Polar residues" evidence="1">
    <location>
        <begin position="622"/>
        <end position="634"/>
    </location>
</feature>
<accession>A0A482XTB4</accession>
<feature type="compositionally biased region" description="Basic and acidic residues" evidence="1">
    <location>
        <begin position="264"/>
        <end position="321"/>
    </location>
</feature>
<dbReference type="AlphaFoldDB" id="A0A482XTB4"/>
<evidence type="ECO:0000313" key="4">
    <source>
        <dbReference type="Proteomes" id="UP000291343"/>
    </source>
</evidence>
<dbReference type="OrthoDB" id="8180835at2759"/>
<dbReference type="Proteomes" id="UP000291343">
    <property type="component" value="Unassembled WGS sequence"/>
</dbReference>
<name>A0A482XTB4_LAOST</name>
<evidence type="ECO:0000256" key="1">
    <source>
        <dbReference type="SAM" id="MobiDB-lite"/>
    </source>
</evidence>
<feature type="compositionally biased region" description="Basic and acidic residues" evidence="1">
    <location>
        <begin position="329"/>
        <end position="346"/>
    </location>
</feature>
<protein>
    <recommendedName>
        <fullName evidence="5">MARVEL domain-containing protein</fullName>
    </recommendedName>
</protein>
<organism evidence="3 4">
    <name type="scientific">Laodelphax striatellus</name>
    <name type="common">Small brown planthopper</name>
    <name type="synonym">Delphax striatella</name>
    <dbReference type="NCBI Taxonomy" id="195883"/>
    <lineage>
        <taxon>Eukaryota</taxon>
        <taxon>Metazoa</taxon>
        <taxon>Ecdysozoa</taxon>
        <taxon>Arthropoda</taxon>
        <taxon>Hexapoda</taxon>
        <taxon>Insecta</taxon>
        <taxon>Pterygota</taxon>
        <taxon>Neoptera</taxon>
        <taxon>Paraneoptera</taxon>
        <taxon>Hemiptera</taxon>
        <taxon>Auchenorrhyncha</taxon>
        <taxon>Fulgoroidea</taxon>
        <taxon>Delphacidae</taxon>
        <taxon>Criomorphinae</taxon>
        <taxon>Laodelphax</taxon>
    </lineage>
</organism>
<evidence type="ECO:0008006" key="5">
    <source>
        <dbReference type="Google" id="ProtNLM"/>
    </source>
</evidence>
<comment type="caution">
    <text evidence="3">The sequence shown here is derived from an EMBL/GenBank/DDBJ whole genome shotgun (WGS) entry which is preliminary data.</text>
</comment>
<gene>
    <name evidence="3" type="ORF">LSTR_LSTR003284</name>
</gene>
<evidence type="ECO:0000313" key="3">
    <source>
        <dbReference type="EMBL" id="RZF48904.1"/>
    </source>
</evidence>
<dbReference type="InParanoid" id="A0A482XTB4"/>
<keyword evidence="4" id="KW-1185">Reference proteome</keyword>
<feature type="compositionally biased region" description="Basic and acidic residues" evidence="1">
    <location>
        <begin position="485"/>
        <end position="504"/>
    </location>
</feature>